<protein>
    <submittedName>
        <fullName evidence="2">Uncharacterized protein</fullName>
    </submittedName>
</protein>
<gene>
    <name evidence="2" type="ORF">P171DRAFT_428200</name>
</gene>
<evidence type="ECO:0000313" key="3">
    <source>
        <dbReference type="Proteomes" id="UP000799764"/>
    </source>
</evidence>
<proteinExistence type="predicted"/>
<name>A0A9P4PRR9_9PLEO</name>
<evidence type="ECO:0000313" key="2">
    <source>
        <dbReference type="EMBL" id="KAF2450115.1"/>
    </source>
</evidence>
<accession>A0A9P4PRR9</accession>
<keyword evidence="3" id="KW-1185">Reference proteome</keyword>
<feature type="non-terminal residue" evidence="2">
    <location>
        <position position="274"/>
    </location>
</feature>
<dbReference type="AlphaFoldDB" id="A0A9P4PRR9"/>
<feature type="compositionally biased region" description="Low complexity" evidence="1">
    <location>
        <begin position="117"/>
        <end position="141"/>
    </location>
</feature>
<sequence length="274" mass="29599">MSSTPHSNETAISLSDVRLTFAHLEEITDTDTWFDANIISASFAILSHTPLLTQPHRSPQHSLRTMVLHRNQPSPTDSARLQHPTAPRSPTRTSSSPPSATAGSRTSNSTPTPPTKTTPTAPAPSRTGLSSPRTSATRPSTQHFDPSCADQNTITDDSIVAERVMHGLRLPWPRTLAPPSKATSSTSTTARLVSLLITSSGGVWVLAGRFFGRLRGGLLGSGGGLRRGVLGMGVCGTCIRLRLNLWDELTSWWLGLWWLGLWMVESMEKSEACI</sequence>
<comment type="caution">
    <text evidence="2">The sequence shown here is derived from an EMBL/GenBank/DDBJ whole genome shotgun (WGS) entry which is preliminary data.</text>
</comment>
<reference evidence="2" key="1">
    <citation type="journal article" date="2020" name="Stud. Mycol.">
        <title>101 Dothideomycetes genomes: a test case for predicting lifestyles and emergence of pathogens.</title>
        <authorList>
            <person name="Haridas S."/>
            <person name="Albert R."/>
            <person name="Binder M."/>
            <person name="Bloem J."/>
            <person name="Labutti K."/>
            <person name="Salamov A."/>
            <person name="Andreopoulos B."/>
            <person name="Baker S."/>
            <person name="Barry K."/>
            <person name="Bills G."/>
            <person name="Bluhm B."/>
            <person name="Cannon C."/>
            <person name="Castanera R."/>
            <person name="Culley D."/>
            <person name="Daum C."/>
            <person name="Ezra D."/>
            <person name="Gonzalez J."/>
            <person name="Henrissat B."/>
            <person name="Kuo A."/>
            <person name="Liang C."/>
            <person name="Lipzen A."/>
            <person name="Lutzoni F."/>
            <person name="Magnuson J."/>
            <person name="Mondo S."/>
            <person name="Nolan M."/>
            <person name="Ohm R."/>
            <person name="Pangilinan J."/>
            <person name="Park H.-J."/>
            <person name="Ramirez L."/>
            <person name="Alfaro M."/>
            <person name="Sun H."/>
            <person name="Tritt A."/>
            <person name="Yoshinaga Y."/>
            <person name="Zwiers L.-H."/>
            <person name="Turgeon B."/>
            <person name="Goodwin S."/>
            <person name="Spatafora J."/>
            <person name="Crous P."/>
            <person name="Grigoriev I."/>
        </authorList>
    </citation>
    <scope>NUCLEOTIDE SEQUENCE</scope>
    <source>
        <strain evidence="2">CBS 690.94</strain>
    </source>
</reference>
<organism evidence="2 3">
    <name type="scientific">Karstenula rhodostoma CBS 690.94</name>
    <dbReference type="NCBI Taxonomy" id="1392251"/>
    <lineage>
        <taxon>Eukaryota</taxon>
        <taxon>Fungi</taxon>
        <taxon>Dikarya</taxon>
        <taxon>Ascomycota</taxon>
        <taxon>Pezizomycotina</taxon>
        <taxon>Dothideomycetes</taxon>
        <taxon>Pleosporomycetidae</taxon>
        <taxon>Pleosporales</taxon>
        <taxon>Massarineae</taxon>
        <taxon>Didymosphaeriaceae</taxon>
        <taxon>Karstenula</taxon>
    </lineage>
</organism>
<dbReference type="EMBL" id="MU001494">
    <property type="protein sequence ID" value="KAF2450115.1"/>
    <property type="molecule type" value="Genomic_DNA"/>
</dbReference>
<feature type="region of interest" description="Disordered" evidence="1">
    <location>
        <begin position="71"/>
        <end position="152"/>
    </location>
</feature>
<feature type="compositionally biased region" description="Low complexity" evidence="1">
    <location>
        <begin position="84"/>
        <end position="110"/>
    </location>
</feature>
<dbReference type="Proteomes" id="UP000799764">
    <property type="component" value="Unassembled WGS sequence"/>
</dbReference>
<evidence type="ECO:0000256" key="1">
    <source>
        <dbReference type="SAM" id="MobiDB-lite"/>
    </source>
</evidence>